<evidence type="ECO:0000313" key="1">
    <source>
        <dbReference type="EMBL" id="CAK9120582.1"/>
    </source>
</evidence>
<dbReference type="Proteomes" id="UP001642485">
    <property type="component" value="Chromosome"/>
</dbReference>
<dbReference type="RefSeq" id="WP_010420603.1">
    <property type="nucleotide sequence ID" value="NZ_OY974080.1"/>
</dbReference>
<dbReference type="EMBL" id="OZ018776">
    <property type="protein sequence ID" value="CAK9120582.1"/>
    <property type="molecule type" value="Genomic_DNA"/>
</dbReference>
<evidence type="ECO:0000313" key="2">
    <source>
        <dbReference type="Proteomes" id="UP001642485"/>
    </source>
</evidence>
<reference evidence="1 2" key="1">
    <citation type="submission" date="2024-02" db="EMBL/GenBank/DDBJ databases">
        <authorList>
            <person name="Nijsse B."/>
            <person name="Sprong H."/>
        </authorList>
    </citation>
    <scope>NUCLEOTIDE SEQUENCE [LARGE SCALE GENOMIC DNA]</scope>
    <source>
        <strain evidence="1">OB144</strain>
    </source>
</reference>
<accession>A0ABP0T419</accession>
<protein>
    <submittedName>
        <fullName evidence="1">Uncharacterized protein</fullName>
    </submittedName>
</protein>
<name>A0ABP0T419_RICHE</name>
<proteinExistence type="predicted"/>
<sequence>MSFSCGHNIDVSIKAYKQAIAYNQLTRVSISNFCKTFNLNCLDYLQNLIIDKSRNVKSNFIPLEEQEKVLLIF</sequence>
<keyword evidence="2" id="KW-1185">Reference proteome</keyword>
<gene>
    <name evidence="1" type="ORF">OB144RH_03040</name>
</gene>
<organism evidence="1 2">
    <name type="scientific">Rickettsia helvetica</name>
    <dbReference type="NCBI Taxonomy" id="35789"/>
    <lineage>
        <taxon>Bacteria</taxon>
        <taxon>Pseudomonadati</taxon>
        <taxon>Pseudomonadota</taxon>
        <taxon>Alphaproteobacteria</taxon>
        <taxon>Rickettsiales</taxon>
        <taxon>Rickettsiaceae</taxon>
        <taxon>Rickettsieae</taxon>
        <taxon>Rickettsia</taxon>
        <taxon>spotted fever group</taxon>
    </lineage>
</organism>